<dbReference type="CDD" id="cd06261">
    <property type="entry name" value="TM_PBP2"/>
    <property type="match status" value="1"/>
</dbReference>
<feature type="transmembrane region" description="Helical" evidence="7">
    <location>
        <begin position="65"/>
        <end position="86"/>
    </location>
</feature>
<organism evidence="11">
    <name type="scientific">freshwater metagenome</name>
    <dbReference type="NCBI Taxonomy" id="449393"/>
    <lineage>
        <taxon>unclassified sequences</taxon>
        <taxon>metagenomes</taxon>
        <taxon>ecological metagenomes</taxon>
    </lineage>
</organism>
<keyword evidence="2" id="KW-0813">Transport</keyword>
<feature type="domain" description="ABC transmembrane type-1" evidence="8">
    <location>
        <begin position="58"/>
        <end position="238"/>
    </location>
</feature>
<accession>A0A6J6KNY9</accession>
<dbReference type="GO" id="GO:0010438">
    <property type="term" value="P:cellular response to sulfur starvation"/>
    <property type="evidence" value="ECO:0007669"/>
    <property type="project" value="TreeGrafter"/>
</dbReference>
<feature type="transmembrane region" description="Helical" evidence="7">
    <location>
        <begin position="7"/>
        <end position="27"/>
    </location>
</feature>
<keyword evidence="4 7" id="KW-0812">Transmembrane</keyword>
<protein>
    <submittedName>
        <fullName evidence="11">Unannotated protein</fullName>
    </submittedName>
</protein>
<dbReference type="InterPro" id="IPR000515">
    <property type="entry name" value="MetI-like"/>
</dbReference>
<reference evidence="11" key="1">
    <citation type="submission" date="2020-05" db="EMBL/GenBank/DDBJ databases">
        <authorList>
            <person name="Chiriac C."/>
            <person name="Salcher M."/>
            <person name="Ghai R."/>
            <person name="Kavagutti S V."/>
        </authorList>
    </citation>
    <scope>NUCLEOTIDE SEQUENCE</scope>
</reference>
<evidence type="ECO:0000313" key="9">
    <source>
        <dbReference type="EMBL" id="CAB4568955.1"/>
    </source>
</evidence>
<keyword evidence="3" id="KW-1003">Cell membrane</keyword>
<evidence type="ECO:0000256" key="5">
    <source>
        <dbReference type="ARBA" id="ARBA00022989"/>
    </source>
</evidence>
<dbReference type="EMBL" id="CAEZTQ010000102">
    <property type="protein sequence ID" value="CAB4574016.1"/>
    <property type="molecule type" value="Genomic_DNA"/>
</dbReference>
<dbReference type="Pfam" id="PF00528">
    <property type="entry name" value="BPD_transp_1"/>
    <property type="match status" value="1"/>
</dbReference>
<dbReference type="SUPFAM" id="SSF161098">
    <property type="entry name" value="MetI-like"/>
    <property type="match status" value="1"/>
</dbReference>
<feature type="transmembrane region" description="Helical" evidence="7">
    <location>
        <begin position="175"/>
        <end position="195"/>
    </location>
</feature>
<dbReference type="InterPro" id="IPR035906">
    <property type="entry name" value="MetI-like_sf"/>
</dbReference>
<sequence>MLQRSLLRAATVVCAVGLWWLLTATIWSTNPVLSQIGPFDAVPSLIDTLSSSTGWSNIQTSLTRLLLGLLIAVVVGVPLGILLGTFKRVEEASTPIVNFLRMISPLAWAPMVIVAFGVGTAPVVFLIAITAVWPMALGSAAGVKALDPGWRDVARSLGAQPREVIRSVVVPGVRAHVLTALRLALGVAWVVLVPAEMLGVDSGLGFAVLNARDQLDYAALGGNVLLIGCIGYILDGLFRRLA</sequence>
<evidence type="ECO:0000256" key="7">
    <source>
        <dbReference type="SAM" id="Phobius"/>
    </source>
</evidence>
<evidence type="ECO:0000256" key="6">
    <source>
        <dbReference type="ARBA" id="ARBA00023136"/>
    </source>
</evidence>
<evidence type="ECO:0000256" key="4">
    <source>
        <dbReference type="ARBA" id="ARBA00022692"/>
    </source>
</evidence>
<evidence type="ECO:0000313" key="11">
    <source>
        <dbReference type="EMBL" id="CAB4649639.1"/>
    </source>
</evidence>
<name>A0A6J6KNY9_9ZZZZ</name>
<dbReference type="PROSITE" id="PS50928">
    <property type="entry name" value="ABC_TM1"/>
    <property type="match status" value="1"/>
</dbReference>
<feature type="transmembrane region" description="Helical" evidence="7">
    <location>
        <begin position="124"/>
        <end position="146"/>
    </location>
</feature>
<evidence type="ECO:0000256" key="1">
    <source>
        <dbReference type="ARBA" id="ARBA00004651"/>
    </source>
</evidence>
<dbReference type="AlphaFoldDB" id="A0A6J6KNY9"/>
<dbReference type="PANTHER" id="PTHR30151:SF25">
    <property type="entry name" value="TAURINE TRANSPORT SYSTEM PERMEASE PROTEIN TAUC"/>
    <property type="match status" value="1"/>
</dbReference>
<feature type="transmembrane region" description="Helical" evidence="7">
    <location>
        <begin position="98"/>
        <end position="118"/>
    </location>
</feature>
<dbReference type="GO" id="GO:0005886">
    <property type="term" value="C:plasma membrane"/>
    <property type="evidence" value="ECO:0007669"/>
    <property type="project" value="UniProtKB-SubCell"/>
</dbReference>
<dbReference type="Gene3D" id="1.10.3720.10">
    <property type="entry name" value="MetI-like"/>
    <property type="match status" value="1"/>
</dbReference>
<evidence type="ECO:0000313" key="10">
    <source>
        <dbReference type="EMBL" id="CAB4574016.1"/>
    </source>
</evidence>
<keyword evidence="5 7" id="KW-1133">Transmembrane helix</keyword>
<feature type="transmembrane region" description="Helical" evidence="7">
    <location>
        <begin position="215"/>
        <end position="234"/>
    </location>
</feature>
<comment type="subcellular location">
    <subcellularLocation>
        <location evidence="1">Cell membrane</location>
        <topology evidence="1">Multi-pass membrane protein</topology>
    </subcellularLocation>
</comment>
<evidence type="ECO:0000256" key="2">
    <source>
        <dbReference type="ARBA" id="ARBA00022448"/>
    </source>
</evidence>
<evidence type="ECO:0000259" key="8">
    <source>
        <dbReference type="PROSITE" id="PS50928"/>
    </source>
</evidence>
<keyword evidence="6 7" id="KW-0472">Membrane</keyword>
<evidence type="ECO:0000256" key="3">
    <source>
        <dbReference type="ARBA" id="ARBA00022475"/>
    </source>
</evidence>
<dbReference type="EMBL" id="CAEZTC010000186">
    <property type="protein sequence ID" value="CAB4568955.1"/>
    <property type="molecule type" value="Genomic_DNA"/>
</dbReference>
<dbReference type="EMBL" id="CAEZWE010000021">
    <property type="protein sequence ID" value="CAB4649639.1"/>
    <property type="molecule type" value="Genomic_DNA"/>
</dbReference>
<gene>
    <name evidence="9" type="ORF">UFOPK1572_01256</name>
    <name evidence="10" type="ORF">UFOPK1704_00608</name>
    <name evidence="11" type="ORF">UFOPK2169_00674</name>
</gene>
<dbReference type="GO" id="GO:0055085">
    <property type="term" value="P:transmembrane transport"/>
    <property type="evidence" value="ECO:0007669"/>
    <property type="project" value="InterPro"/>
</dbReference>
<proteinExistence type="predicted"/>
<dbReference type="PANTHER" id="PTHR30151">
    <property type="entry name" value="ALKANE SULFONATE ABC TRANSPORTER-RELATED, MEMBRANE SUBUNIT"/>
    <property type="match status" value="1"/>
</dbReference>